<dbReference type="InterPro" id="IPR027417">
    <property type="entry name" value="P-loop_NTPase"/>
</dbReference>
<dbReference type="Gene3D" id="3.40.50.300">
    <property type="entry name" value="P-loop containing nucleotide triphosphate hydrolases"/>
    <property type="match status" value="1"/>
</dbReference>
<organism evidence="2 3">
    <name type="scientific">Orbilia oligospora</name>
    <name type="common">Nematode-trapping fungus</name>
    <name type="synonym">Arthrobotrys oligospora</name>
    <dbReference type="NCBI Taxonomy" id="2813651"/>
    <lineage>
        <taxon>Eukaryota</taxon>
        <taxon>Fungi</taxon>
        <taxon>Dikarya</taxon>
        <taxon>Ascomycota</taxon>
        <taxon>Pezizomycotina</taxon>
        <taxon>Orbiliomycetes</taxon>
        <taxon>Orbiliales</taxon>
        <taxon>Orbiliaceae</taxon>
        <taxon>Orbilia</taxon>
    </lineage>
</organism>
<dbReference type="GO" id="GO:0009116">
    <property type="term" value="P:nucleoside metabolic process"/>
    <property type="evidence" value="ECO:0007669"/>
    <property type="project" value="InterPro"/>
</dbReference>
<evidence type="ECO:0000313" key="3">
    <source>
        <dbReference type="Proteomes" id="UP000480548"/>
    </source>
</evidence>
<reference evidence="2 3" key="1">
    <citation type="submission" date="2019-06" db="EMBL/GenBank/DDBJ databases">
        <authorList>
            <person name="Palmer J.M."/>
        </authorList>
    </citation>
    <scope>NUCLEOTIDE SEQUENCE [LARGE SCALE GENOMIC DNA]</scope>
    <source>
        <strain evidence="2 3">TWF703</strain>
    </source>
</reference>
<dbReference type="EMBL" id="WIQZ01000128">
    <property type="protein sequence ID" value="KAF3121812.1"/>
    <property type="molecule type" value="Genomic_DNA"/>
</dbReference>
<dbReference type="InterPro" id="IPR053137">
    <property type="entry name" value="NLR-like"/>
</dbReference>
<evidence type="ECO:0000259" key="1">
    <source>
        <dbReference type="Pfam" id="PF00931"/>
    </source>
</evidence>
<dbReference type="GO" id="GO:0003824">
    <property type="term" value="F:catalytic activity"/>
    <property type="evidence" value="ECO:0007669"/>
    <property type="project" value="InterPro"/>
</dbReference>
<sequence length="255" mass="28217">MIHYGTIASGSSLIKDAQTRDRLSSELDGAICFEMEATGLMNHFPCLVIRGICDYADLHKNKSWQPYAAAIAAAYAKEFLSVIPLPSGSQARSDTVLHCDSVFLQRRLLVREDILSLLTGAFNGDGSARVALHGLPGIGKSTMARYFAYKKRDEMTVLWITASSKETMARGFEQYARQIRGEGHALSQPVSIIRQLLSQNFDGRWLLILDGLDDTTIDIEQYIFNGLPNAKILVTTGYTKVASHIGATYVLHHYT</sequence>
<accession>A0A7C8JGB8</accession>
<protein>
    <recommendedName>
        <fullName evidence="1">NB-ARC domain-containing protein</fullName>
    </recommendedName>
</protein>
<dbReference type="PANTHER" id="PTHR46082:SF11">
    <property type="entry name" value="AAA+ ATPASE DOMAIN-CONTAINING PROTEIN-RELATED"/>
    <property type="match status" value="1"/>
</dbReference>
<comment type="caution">
    <text evidence="2">The sequence shown here is derived from an EMBL/GenBank/DDBJ whole genome shotgun (WGS) entry which is preliminary data.</text>
</comment>
<dbReference type="InterPro" id="IPR002182">
    <property type="entry name" value="NB-ARC"/>
</dbReference>
<feature type="domain" description="NB-ARC" evidence="1">
    <location>
        <begin position="125"/>
        <end position="253"/>
    </location>
</feature>
<dbReference type="Pfam" id="PF00931">
    <property type="entry name" value="NB-ARC"/>
    <property type="match status" value="1"/>
</dbReference>
<evidence type="ECO:0000313" key="2">
    <source>
        <dbReference type="EMBL" id="KAF3121812.1"/>
    </source>
</evidence>
<dbReference type="AlphaFoldDB" id="A0A7C8JGB8"/>
<dbReference type="InterPro" id="IPR035994">
    <property type="entry name" value="Nucleoside_phosphorylase_sf"/>
</dbReference>
<name>A0A7C8JGB8_ORBOL</name>
<dbReference type="SUPFAM" id="SSF52540">
    <property type="entry name" value="P-loop containing nucleoside triphosphate hydrolases"/>
    <property type="match status" value="1"/>
</dbReference>
<dbReference type="SUPFAM" id="SSF53167">
    <property type="entry name" value="Purine and uridine phosphorylases"/>
    <property type="match status" value="1"/>
</dbReference>
<gene>
    <name evidence="2" type="ORF">TWF703_001607</name>
</gene>
<proteinExistence type="predicted"/>
<dbReference type="PANTHER" id="PTHR46082">
    <property type="entry name" value="ATP/GTP-BINDING PROTEIN-RELATED"/>
    <property type="match status" value="1"/>
</dbReference>
<dbReference type="Proteomes" id="UP000480548">
    <property type="component" value="Unassembled WGS sequence"/>
</dbReference>
<dbReference type="Gene3D" id="3.40.50.1580">
    <property type="entry name" value="Nucleoside phosphorylase domain"/>
    <property type="match status" value="1"/>
</dbReference>